<dbReference type="EMBL" id="JAGGMB010000009">
    <property type="protein sequence ID" value="MBP2078605.1"/>
    <property type="molecule type" value="Genomic_DNA"/>
</dbReference>
<dbReference type="AlphaFoldDB" id="A0A9X0YWG8"/>
<evidence type="ECO:0000259" key="2">
    <source>
        <dbReference type="Pfam" id="PF08327"/>
    </source>
</evidence>
<evidence type="ECO:0000313" key="4">
    <source>
        <dbReference type="Proteomes" id="UP001138793"/>
    </source>
</evidence>
<comment type="caution">
    <text evidence="3">The sequence shown here is derived from an EMBL/GenBank/DDBJ whole genome shotgun (WGS) entry which is preliminary data.</text>
</comment>
<evidence type="ECO:0000256" key="1">
    <source>
        <dbReference type="ARBA" id="ARBA00006817"/>
    </source>
</evidence>
<comment type="similarity">
    <text evidence="1">Belongs to the AHA1 family.</text>
</comment>
<accession>A0A9X0YWG8</accession>
<gene>
    <name evidence="3" type="ORF">J2Z64_002869</name>
</gene>
<dbReference type="Pfam" id="PF08327">
    <property type="entry name" value="AHSA1"/>
    <property type="match status" value="1"/>
</dbReference>
<dbReference type="InterPro" id="IPR013538">
    <property type="entry name" value="ASHA1/2-like_C"/>
</dbReference>
<organism evidence="3 4">
    <name type="scientific">Oceanobacillus polygoni</name>
    <dbReference type="NCBI Taxonomy" id="1235259"/>
    <lineage>
        <taxon>Bacteria</taxon>
        <taxon>Bacillati</taxon>
        <taxon>Bacillota</taxon>
        <taxon>Bacilli</taxon>
        <taxon>Bacillales</taxon>
        <taxon>Bacillaceae</taxon>
        <taxon>Oceanobacillus</taxon>
    </lineage>
</organism>
<dbReference type="OrthoDB" id="2734459at2"/>
<keyword evidence="4" id="KW-1185">Reference proteome</keyword>
<dbReference type="RefSeq" id="WP_149475865.1">
    <property type="nucleotide sequence ID" value="NZ_JAGGMB010000009.1"/>
</dbReference>
<name>A0A9X0YWG8_9BACI</name>
<dbReference type="InterPro" id="IPR023393">
    <property type="entry name" value="START-like_dom_sf"/>
</dbReference>
<dbReference type="Gene3D" id="3.30.530.20">
    <property type="match status" value="1"/>
</dbReference>
<proteinExistence type="inferred from homology"/>
<dbReference type="Proteomes" id="UP001138793">
    <property type="component" value="Unassembled WGS sequence"/>
</dbReference>
<feature type="domain" description="Activator of Hsp90 ATPase homologue 1/2-like C-terminal" evidence="2">
    <location>
        <begin position="16"/>
        <end position="117"/>
    </location>
</feature>
<evidence type="ECO:0000313" key="3">
    <source>
        <dbReference type="EMBL" id="MBP2078605.1"/>
    </source>
</evidence>
<sequence>MNNTGKSSVIIYGDKENIWNAITDEKKLLQWYAPGSPWKIPNLNVGEKIFFTLMPNAHNNLTDKLPMTLTIKKVIPYQEFSFQLDSQKTVISFVLVKESNGIRVTTNLGGYDASLENLKALVEGKEIPNC</sequence>
<protein>
    <submittedName>
        <fullName evidence="3">Uncharacterized protein YndB with AHSA1/START domain</fullName>
    </submittedName>
</protein>
<dbReference type="SUPFAM" id="SSF55961">
    <property type="entry name" value="Bet v1-like"/>
    <property type="match status" value="1"/>
</dbReference>
<reference evidence="3" key="1">
    <citation type="submission" date="2021-03" db="EMBL/GenBank/DDBJ databases">
        <title>Genomic Encyclopedia of Type Strains, Phase IV (KMG-IV): sequencing the most valuable type-strain genomes for metagenomic binning, comparative biology and taxonomic classification.</title>
        <authorList>
            <person name="Goeker M."/>
        </authorList>
    </citation>
    <scope>NUCLEOTIDE SEQUENCE</scope>
    <source>
        <strain evidence="3">DSM 107338</strain>
    </source>
</reference>